<evidence type="ECO:0000259" key="2">
    <source>
        <dbReference type="PROSITE" id="PS50883"/>
    </source>
</evidence>
<feature type="domain" description="EAL" evidence="2">
    <location>
        <begin position="36"/>
        <end position="287"/>
    </location>
</feature>
<proteinExistence type="predicted"/>
<dbReference type="GO" id="GO:0071111">
    <property type="term" value="F:cyclic-guanylate-specific phosphodiesterase activity"/>
    <property type="evidence" value="ECO:0007669"/>
    <property type="project" value="InterPro"/>
</dbReference>
<gene>
    <name evidence="5" type="ORF">CBM2589_A70370</name>
</gene>
<dbReference type="Pfam" id="PF00990">
    <property type="entry name" value="GGDEF"/>
    <property type="match status" value="1"/>
</dbReference>
<dbReference type="PROSITE" id="PS50883">
    <property type="entry name" value="EAL"/>
    <property type="match status" value="1"/>
</dbReference>
<dbReference type="Gene3D" id="3.20.20.450">
    <property type="entry name" value="EAL domain"/>
    <property type="match status" value="1"/>
</dbReference>
<feature type="domain" description="CBS" evidence="4">
    <location>
        <begin position="313"/>
        <end position="371"/>
    </location>
</feature>
<dbReference type="InterPro" id="IPR029787">
    <property type="entry name" value="Nucleotide_cyclase"/>
</dbReference>
<dbReference type="PANTHER" id="PTHR33121:SF76">
    <property type="entry name" value="SIGNALING PROTEIN"/>
    <property type="match status" value="1"/>
</dbReference>
<dbReference type="InterPro" id="IPR046342">
    <property type="entry name" value="CBS_dom_sf"/>
</dbReference>
<dbReference type="CDD" id="cd04598">
    <property type="entry name" value="CBS_pair_GGDEF_EAL"/>
    <property type="match status" value="1"/>
</dbReference>
<accession>A0A375C7Q6</accession>
<dbReference type="AlphaFoldDB" id="A0A375C7Q6"/>
<dbReference type="SUPFAM" id="SSF55073">
    <property type="entry name" value="Nucleotide cyclase"/>
    <property type="match status" value="1"/>
</dbReference>
<dbReference type="PROSITE" id="PS51371">
    <property type="entry name" value="CBS"/>
    <property type="match status" value="1"/>
</dbReference>
<dbReference type="PROSITE" id="PS50887">
    <property type="entry name" value="GGDEF"/>
    <property type="match status" value="1"/>
</dbReference>
<name>A0A375C7Q6_9BURK</name>
<evidence type="ECO:0000259" key="4">
    <source>
        <dbReference type="PROSITE" id="PS51371"/>
    </source>
</evidence>
<reference evidence="5" key="1">
    <citation type="submission" date="2018-01" db="EMBL/GenBank/DDBJ databases">
        <authorList>
            <person name="Clerissi C."/>
        </authorList>
    </citation>
    <scope>NUCLEOTIDE SEQUENCE</scope>
    <source>
        <strain evidence="5">Cupriavidus taiwanensis STM 3521</strain>
    </source>
</reference>
<evidence type="ECO:0000313" key="5">
    <source>
        <dbReference type="EMBL" id="SOY64266.1"/>
    </source>
</evidence>
<dbReference type="EMBL" id="OFSP01000037">
    <property type="protein sequence ID" value="SOY64266.1"/>
    <property type="molecule type" value="Genomic_DNA"/>
</dbReference>
<dbReference type="CDD" id="cd01948">
    <property type="entry name" value="EAL"/>
    <property type="match status" value="1"/>
</dbReference>
<feature type="domain" description="GGDEF" evidence="3">
    <location>
        <begin position="470"/>
        <end position="628"/>
    </location>
</feature>
<dbReference type="SMART" id="SM00267">
    <property type="entry name" value="GGDEF"/>
    <property type="match status" value="1"/>
</dbReference>
<dbReference type="InterPro" id="IPR000160">
    <property type="entry name" value="GGDEF_dom"/>
</dbReference>
<dbReference type="InterPro" id="IPR043128">
    <property type="entry name" value="Rev_trsase/Diguanyl_cyclase"/>
</dbReference>
<dbReference type="SMART" id="SM00052">
    <property type="entry name" value="EAL"/>
    <property type="match status" value="1"/>
</dbReference>
<dbReference type="NCBIfam" id="TIGR00254">
    <property type="entry name" value="GGDEF"/>
    <property type="match status" value="1"/>
</dbReference>
<dbReference type="Gene3D" id="3.30.70.270">
    <property type="match status" value="1"/>
</dbReference>
<dbReference type="SUPFAM" id="SSF54631">
    <property type="entry name" value="CBS-domain pair"/>
    <property type="match status" value="1"/>
</dbReference>
<keyword evidence="1" id="KW-0129">CBS domain</keyword>
<sequence length="634" mass="67596">MWAAPPLIASTPSRSLLPMNGLTVATPQHDHAPDAASVAPGGTVPAPARLPPLHAVFQPIVLADSGAILGYEALIRGPVGSPWAAPDALFRLAQGVPATIALEVEAARTALVAWRGFDLPGKLFLNFSPQTLRHLLADRGRLMAALLEAGIAPSRLVIEVTEQTPIGDAASFGVAMAVLRELGMQYALDDFGTGHANLDLLAHLSPHFVKIDKSLVRGIASCSRRLEILRALLRMMSAFGGRVIAEGIEDEDELAVVRDLGVTGAQGYYVGRPVTQPAAQAAVHVQQALASRRIAVFPQMVRSGWSGITAGRLLRPAPTVSPAASNDAVLRTFQEQPELQAVAVVNDEGRPLAIIGRQAFIDRYAAPFHRELYGKKACIAMASRDPACFDQRASLEDMAQILSGENTRSLADGFVITDQGRYIGLGTGADLIRAITEVRMEAARYANPLTFLPGNIPLNQHIERLIEAASEFHACYVDLNHFKPFNDKYGYWKGDEMLKGAAAILAEACDPARDFLGHVGGDDFLVLYQSADWAARMRAAILRFNDAARAMYAPPDRAAGGMHGEDRHGRPVFFAPVSMAVGVVCVSGEGVAGLQRLGSQQIGAAAAAAKREAKRCADGMAVLDFLALAQTLPA</sequence>
<organism evidence="5">
    <name type="scientific">Cupriavidus taiwanensis</name>
    <dbReference type="NCBI Taxonomy" id="164546"/>
    <lineage>
        <taxon>Bacteria</taxon>
        <taxon>Pseudomonadati</taxon>
        <taxon>Pseudomonadota</taxon>
        <taxon>Betaproteobacteria</taxon>
        <taxon>Burkholderiales</taxon>
        <taxon>Burkholderiaceae</taxon>
        <taxon>Cupriavidus</taxon>
    </lineage>
</organism>
<evidence type="ECO:0000256" key="1">
    <source>
        <dbReference type="PROSITE-ProRule" id="PRU00703"/>
    </source>
</evidence>
<dbReference type="Gene3D" id="3.10.580.10">
    <property type="entry name" value="CBS-domain"/>
    <property type="match status" value="1"/>
</dbReference>
<comment type="caution">
    <text evidence="5">The sequence shown here is derived from an EMBL/GenBank/DDBJ whole genome shotgun (WGS) entry which is preliminary data.</text>
</comment>
<dbReference type="InterPro" id="IPR001633">
    <property type="entry name" value="EAL_dom"/>
</dbReference>
<dbReference type="Proteomes" id="UP000256297">
    <property type="component" value="Chromosome CBM2589_a"/>
</dbReference>
<dbReference type="Pfam" id="PF00571">
    <property type="entry name" value="CBS"/>
    <property type="match status" value="1"/>
</dbReference>
<dbReference type="PANTHER" id="PTHR33121">
    <property type="entry name" value="CYCLIC DI-GMP PHOSPHODIESTERASE PDEF"/>
    <property type="match status" value="1"/>
</dbReference>
<dbReference type="InterPro" id="IPR035919">
    <property type="entry name" value="EAL_sf"/>
</dbReference>
<dbReference type="SUPFAM" id="SSF141868">
    <property type="entry name" value="EAL domain-like"/>
    <property type="match status" value="1"/>
</dbReference>
<evidence type="ECO:0000259" key="3">
    <source>
        <dbReference type="PROSITE" id="PS50887"/>
    </source>
</evidence>
<dbReference type="InterPro" id="IPR050706">
    <property type="entry name" value="Cyclic-di-GMP_PDE-like"/>
</dbReference>
<dbReference type="InterPro" id="IPR000644">
    <property type="entry name" value="CBS_dom"/>
</dbReference>
<dbReference type="Pfam" id="PF00563">
    <property type="entry name" value="EAL"/>
    <property type="match status" value="1"/>
</dbReference>
<protein>
    <submittedName>
        <fullName evidence="5">Diguanylate cyclase (GGDEF domain) and c-di-GMP phosphodiesterase (EAL domain)</fullName>
    </submittedName>
</protein>